<dbReference type="Proteomes" id="UP000054537">
    <property type="component" value="Unassembled WGS sequence"/>
</dbReference>
<feature type="compositionally biased region" description="Basic and acidic residues" evidence="1">
    <location>
        <begin position="24"/>
        <end position="38"/>
    </location>
</feature>
<dbReference type="RefSeq" id="WP_043522486.1">
    <property type="nucleotide sequence ID" value="NZ_BAABKU010000009.1"/>
</dbReference>
<comment type="caution">
    <text evidence="2">The sequence shown here is derived from an EMBL/GenBank/DDBJ whole genome shotgun (WGS) entry which is preliminary data.</text>
</comment>
<evidence type="ECO:0000313" key="3">
    <source>
        <dbReference type="Proteomes" id="UP000054537"/>
    </source>
</evidence>
<organism evidence="2 3">
    <name type="scientific">Actinoplanes utahensis</name>
    <dbReference type="NCBI Taxonomy" id="1869"/>
    <lineage>
        <taxon>Bacteria</taxon>
        <taxon>Bacillati</taxon>
        <taxon>Actinomycetota</taxon>
        <taxon>Actinomycetes</taxon>
        <taxon>Micromonosporales</taxon>
        <taxon>Micromonosporaceae</taxon>
        <taxon>Actinoplanes</taxon>
    </lineage>
</organism>
<gene>
    <name evidence="2" type="ORF">MB27_03880</name>
</gene>
<dbReference type="SUPFAM" id="SSF160424">
    <property type="entry name" value="BH3703-like"/>
    <property type="match status" value="1"/>
</dbReference>
<dbReference type="OrthoDB" id="3385291at2"/>
<evidence type="ECO:0000313" key="2">
    <source>
        <dbReference type="EMBL" id="KHD78768.1"/>
    </source>
</evidence>
<keyword evidence="3" id="KW-1185">Reference proteome</keyword>
<reference evidence="2 3" key="1">
    <citation type="submission" date="2014-10" db="EMBL/GenBank/DDBJ databases">
        <title>Draft genome sequence of Actinoplanes utahensis NRRL 12052.</title>
        <authorList>
            <person name="Velasco-Bucheli B."/>
            <person name="del Cerro C."/>
            <person name="Hormigo D."/>
            <person name="Garcia J.L."/>
            <person name="Acebal C."/>
            <person name="Arroyo M."/>
            <person name="de la Mata I."/>
        </authorList>
    </citation>
    <scope>NUCLEOTIDE SEQUENCE [LARGE SCALE GENOMIC DNA]</scope>
    <source>
        <strain evidence="2 3">NRRL 12052</strain>
    </source>
</reference>
<feature type="compositionally biased region" description="Polar residues" evidence="1">
    <location>
        <begin position="1"/>
        <end position="10"/>
    </location>
</feature>
<sequence>MRDDTTTSIETLPRTVPPGAFDQPGHDQPGHDQPGHDQGDDDHDEADTLPTPDEIINELAALLRDILPTGADEIVLDGEVDDEWSSHAYTMWRPDGTSFTFDSDPEEADDVAALLGDLWDATQENGDDPWSGVTLTVRQDDTYELTFWDDAAEDDAVGAAGKV</sequence>
<dbReference type="AlphaFoldDB" id="A0A0A6UV12"/>
<accession>A0A0A6UV12</accession>
<name>A0A0A6UV12_ACTUT</name>
<dbReference type="Gene3D" id="3.30.500.20">
    <property type="entry name" value="BH3703-like domains"/>
    <property type="match status" value="1"/>
</dbReference>
<protein>
    <submittedName>
        <fullName evidence="2">Uncharacterized protein</fullName>
    </submittedName>
</protein>
<feature type="region of interest" description="Disordered" evidence="1">
    <location>
        <begin position="1"/>
        <end position="52"/>
    </location>
</feature>
<dbReference type="EMBL" id="JRTT01000003">
    <property type="protein sequence ID" value="KHD78768.1"/>
    <property type="molecule type" value="Genomic_DNA"/>
</dbReference>
<evidence type="ECO:0000256" key="1">
    <source>
        <dbReference type="SAM" id="MobiDB-lite"/>
    </source>
</evidence>
<proteinExistence type="predicted"/>
<dbReference type="InterPro" id="IPR036170">
    <property type="entry name" value="YezG-like_sf"/>
</dbReference>